<dbReference type="NCBIfam" id="TIGR01256">
    <property type="entry name" value="modA"/>
    <property type="match status" value="1"/>
</dbReference>
<evidence type="ECO:0000313" key="6">
    <source>
        <dbReference type="Proteomes" id="UP001476282"/>
    </source>
</evidence>
<dbReference type="EMBL" id="BAABRI010000005">
    <property type="protein sequence ID" value="GAA5481834.1"/>
    <property type="molecule type" value="Genomic_DNA"/>
</dbReference>
<comment type="similarity">
    <text evidence="1">Belongs to the bacterial solute-binding protein ModA family.</text>
</comment>
<dbReference type="SUPFAM" id="SSF53850">
    <property type="entry name" value="Periplasmic binding protein-like II"/>
    <property type="match status" value="1"/>
</dbReference>
<dbReference type="Pfam" id="PF13531">
    <property type="entry name" value="SBP_bac_11"/>
    <property type="match status" value="1"/>
</dbReference>
<dbReference type="RefSeq" id="WP_353565982.1">
    <property type="nucleotide sequence ID" value="NZ_BAABRI010000005.1"/>
</dbReference>
<evidence type="ECO:0000256" key="4">
    <source>
        <dbReference type="SAM" id="SignalP"/>
    </source>
</evidence>
<dbReference type="PANTHER" id="PTHR30632:SF0">
    <property type="entry name" value="SULFATE-BINDING PROTEIN"/>
    <property type="match status" value="1"/>
</dbReference>
<evidence type="ECO:0000313" key="5">
    <source>
        <dbReference type="EMBL" id="GAA5481834.1"/>
    </source>
</evidence>
<gene>
    <name evidence="5" type="primary">modA</name>
    <name evidence="5" type="ORF">Hsar01_01045</name>
</gene>
<dbReference type="InterPro" id="IPR050682">
    <property type="entry name" value="ModA/WtpA"/>
</dbReference>
<name>A0ABP9UR91_9BACT</name>
<dbReference type="Gene3D" id="3.40.190.10">
    <property type="entry name" value="Periplasmic binding protein-like II"/>
    <property type="match status" value="2"/>
</dbReference>
<feature type="signal peptide" evidence="4">
    <location>
        <begin position="1"/>
        <end position="20"/>
    </location>
</feature>
<sequence length="249" mass="26244">MPSVKSILVAFLLLPLISAAEEITVFAAASLTQVLQEAGEIYGRNTGDTVVFNFAGSNTLARQIEAGAPADVFLSADTRQMDRLALKKLIVEETRKSLLGNTLVVVTSPDGPAIEAAGDLAGGAVRRLALGNPQAVPAGVYAKAWLESQHLWAALSSKVVPGENVRAALGFVESGNAEAGIVYKTDAAISDKVKVALEIPADEGPEIVYPVALLSDSRHAESARRFLKWLEGGAARVTFEKFGFTVLAE</sequence>
<dbReference type="InterPro" id="IPR005950">
    <property type="entry name" value="ModA"/>
</dbReference>
<keyword evidence="2" id="KW-0479">Metal-binding</keyword>
<protein>
    <submittedName>
        <fullName evidence="5">Molybdate-binding protein ModA</fullName>
    </submittedName>
</protein>
<keyword evidence="3 4" id="KW-0732">Signal</keyword>
<evidence type="ECO:0000256" key="2">
    <source>
        <dbReference type="ARBA" id="ARBA00022723"/>
    </source>
</evidence>
<comment type="caution">
    <text evidence="5">The sequence shown here is derived from an EMBL/GenBank/DDBJ whole genome shotgun (WGS) entry which is preliminary data.</text>
</comment>
<organism evidence="5 6">
    <name type="scientific">Haloferula sargassicola</name>
    <dbReference type="NCBI Taxonomy" id="490096"/>
    <lineage>
        <taxon>Bacteria</taxon>
        <taxon>Pseudomonadati</taxon>
        <taxon>Verrucomicrobiota</taxon>
        <taxon>Verrucomicrobiia</taxon>
        <taxon>Verrucomicrobiales</taxon>
        <taxon>Verrucomicrobiaceae</taxon>
        <taxon>Haloferula</taxon>
    </lineage>
</organism>
<feature type="chain" id="PRO_5045511886" evidence="4">
    <location>
        <begin position="21"/>
        <end position="249"/>
    </location>
</feature>
<dbReference type="Proteomes" id="UP001476282">
    <property type="component" value="Unassembled WGS sequence"/>
</dbReference>
<proteinExistence type="inferred from homology"/>
<reference evidence="5 6" key="1">
    <citation type="submission" date="2024-02" db="EMBL/GenBank/DDBJ databases">
        <title>Haloferula sargassicola NBRC 104335.</title>
        <authorList>
            <person name="Ichikawa N."/>
            <person name="Katano-Makiyama Y."/>
            <person name="Hidaka K."/>
        </authorList>
    </citation>
    <scope>NUCLEOTIDE SEQUENCE [LARGE SCALE GENOMIC DNA]</scope>
    <source>
        <strain evidence="5 6">NBRC 104335</strain>
    </source>
</reference>
<dbReference type="PIRSF" id="PIRSF004846">
    <property type="entry name" value="ModA"/>
    <property type="match status" value="1"/>
</dbReference>
<evidence type="ECO:0000256" key="3">
    <source>
        <dbReference type="ARBA" id="ARBA00022729"/>
    </source>
</evidence>
<keyword evidence="6" id="KW-1185">Reference proteome</keyword>
<dbReference type="PANTHER" id="PTHR30632">
    <property type="entry name" value="MOLYBDATE-BINDING PERIPLASMIC PROTEIN"/>
    <property type="match status" value="1"/>
</dbReference>
<evidence type="ECO:0000256" key="1">
    <source>
        <dbReference type="ARBA" id="ARBA00009175"/>
    </source>
</evidence>
<accession>A0ABP9UR91</accession>